<organism evidence="1 2">
    <name type="scientific">Diplogelasinospora grovesii</name>
    <dbReference type="NCBI Taxonomy" id="303347"/>
    <lineage>
        <taxon>Eukaryota</taxon>
        <taxon>Fungi</taxon>
        <taxon>Dikarya</taxon>
        <taxon>Ascomycota</taxon>
        <taxon>Pezizomycotina</taxon>
        <taxon>Sordariomycetes</taxon>
        <taxon>Sordariomycetidae</taxon>
        <taxon>Sordariales</taxon>
        <taxon>Diplogelasinosporaceae</taxon>
        <taxon>Diplogelasinospora</taxon>
    </lineage>
</organism>
<dbReference type="Proteomes" id="UP001303473">
    <property type="component" value="Unassembled WGS sequence"/>
</dbReference>
<protein>
    <submittedName>
        <fullName evidence="1">Uncharacterized protein</fullName>
    </submittedName>
</protein>
<comment type="caution">
    <text evidence="1">The sequence shown here is derived from an EMBL/GenBank/DDBJ whole genome shotgun (WGS) entry which is preliminary data.</text>
</comment>
<name>A0AAN6N3L2_9PEZI</name>
<sequence length="71" mass="8186">VNGQPKDQRRRLDNFMAFSDEGRQEEVLEDSEALPVRRIPCMKECYGWLKISGQGLVNLNDLRPPVLTKLD</sequence>
<dbReference type="AlphaFoldDB" id="A0AAN6N3L2"/>
<evidence type="ECO:0000313" key="1">
    <source>
        <dbReference type="EMBL" id="KAK3938551.1"/>
    </source>
</evidence>
<evidence type="ECO:0000313" key="2">
    <source>
        <dbReference type="Proteomes" id="UP001303473"/>
    </source>
</evidence>
<reference evidence="2" key="1">
    <citation type="journal article" date="2023" name="Mol. Phylogenet. Evol.">
        <title>Genome-scale phylogeny and comparative genomics of the fungal order Sordariales.</title>
        <authorList>
            <person name="Hensen N."/>
            <person name="Bonometti L."/>
            <person name="Westerberg I."/>
            <person name="Brannstrom I.O."/>
            <person name="Guillou S."/>
            <person name="Cros-Aarteil S."/>
            <person name="Calhoun S."/>
            <person name="Haridas S."/>
            <person name="Kuo A."/>
            <person name="Mondo S."/>
            <person name="Pangilinan J."/>
            <person name="Riley R."/>
            <person name="LaButti K."/>
            <person name="Andreopoulos B."/>
            <person name="Lipzen A."/>
            <person name="Chen C."/>
            <person name="Yan M."/>
            <person name="Daum C."/>
            <person name="Ng V."/>
            <person name="Clum A."/>
            <person name="Steindorff A."/>
            <person name="Ohm R.A."/>
            <person name="Martin F."/>
            <person name="Silar P."/>
            <person name="Natvig D.O."/>
            <person name="Lalanne C."/>
            <person name="Gautier V."/>
            <person name="Ament-Velasquez S.L."/>
            <person name="Kruys A."/>
            <person name="Hutchinson M.I."/>
            <person name="Powell A.J."/>
            <person name="Barry K."/>
            <person name="Miller A.N."/>
            <person name="Grigoriev I.V."/>
            <person name="Debuchy R."/>
            <person name="Gladieux P."/>
            <person name="Hiltunen Thoren M."/>
            <person name="Johannesson H."/>
        </authorList>
    </citation>
    <scope>NUCLEOTIDE SEQUENCE [LARGE SCALE GENOMIC DNA]</scope>
    <source>
        <strain evidence="2">CBS 340.73</strain>
    </source>
</reference>
<dbReference type="EMBL" id="MU853827">
    <property type="protein sequence ID" value="KAK3938551.1"/>
    <property type="molecule type" value="Genomic_DNA"/>
</dbReference>
<feature type="non-terminal residue" evidence="1">
    <location>
        <position position="1"/>
    </location>
</feature>
<proteinExistence type="predicted"/>
<gene>
    <name evidence="1" type="ORF">QBC46DRAFT_265182</name>
</gene>
<accession>A0AAN6N3L2</accession>
<keyword evidence="2" id="KW-1185">Reference proteome</keyword>